<dbReference type="NCBIfam" id="NF040974">
    <property type="entry name" value="RepABC_RepC"/>
    <property type="match status" value="1"/>
</dbReference>
<dbReference type="Proteomes" id="UP000241447">
    <property type="component" value="Plasmid pCBLh4a"/>
</dbReference>
<organism evidence="4 5">
    <name type="scientific">Celeribacter baekdonensis</name>
    <dbReference type="NCBI Taxonomy" id="875171"/>
    <lineage>
        <taxon>Bacteria</taxon>
        <taxon>Pseudomonadati</taxon>
        <taxon>Pseudomonadota</taxon>
        <taxon>Alphaproteobacteria</taxon>
        <taxon>Rhodobacterales</taxon>
        <taxon>Roseobacteraceae</taxon>
        <taxon>Celeribacter</taxon>
    </lineage>
</organism>
<reference evidence="4 5" key="1">
    <citation type="submission" date="2018-03" db="EMBL/GenBank/DDBJ databases">
        <title>The Complete Genome of Celeribacter baekdonensis strain LH4, a Thiosulfate-Oxidizing Alphaproteobacterium Isolated from Gulf of Mexico Continental Slope Sediments.</title>
        <authorList>
            <person name="Flood B.E."/>
            <person name="Bailey J.V."/>
            <person name="Leprich D."/>
        </authorList>
    </citation>
    <scope>NUCLEOTIDE SEQUENCE [LARGE SCALE GENOMIC DNA]</scope>
    <source>
        <strain evidence="4 5">LH4</strain>
        <plasmid evidence="5">Plasmid pcblh4a</plasmid>
    </source>
</reference>
<evidence type="ECO:0000313" key="4">
    <source>
        <dbReference type="EMBL" id="AVW89698.1"/>
    </source>
</evidence>
<evidence type="ECO:0000259" key="3">
    <source>
        <dbReference type="Pfam" id="PF11800"/>
    </source>
</evidence>
<evidence type="ECO:0000259" key="2">
    <source>
        <dbReference type="Pfam" id="PF03428"/>
    </source>
</evidence>
<accession>A0A2R4LXU6</accession>
<dbReference type="EMBL" id="CP028472">
    <property type="protein sequence ID" value="AVW89698.1"/>
    <property type="molecule type" value="Genomic_DNA"/>
</dbReference>
<dbReference type="Pfam" id="PF11800">
    <property type="entry name" value="RP-C_C"/>
    <property type="match status" value="1"/>
</dbReference>
<proteinExistence type="predicted"/>
<feature type="domain" description="Plasmid replication protein C N-terminal" evidence="2">
    <location>
        <begin position="23"/>
        <end position="164"/>
    </location>
</feature>
<protein>
    <submittedName>
        <fullName evidence="4">Replication protein C</fullName>
    </submittedName>
</protein>
<dbReference type="RefSeq" id="WP_107717389.1">
    <property type="nucleotide sequence ID" value="NZ_CP028472.1"/>
</dbReference>
<evidence type="ECO:0000256" key="1">
    <source>
        <dbReference type="SAM" id="MobiDB-lite"/>
    </source>
</evidence>
<dbReference type="KEGG" id="cbak:DA792_00340"/>
<gene>
    <name evidence="4" type="ORF">DA792_00340</name>
</gene>
<feature type="compositionally biased region" description="Basic and acidic residues" evidence="1">
    <location>
        <begin position="237"/>
        <end position="249"/>
    </location>
</feature>
<dbReference type="InterPro" id="IPR005090">
    <property type="entry name" value="RepC_N"/>
</dbReference>
<dbReference type="AlphaFoldDB" id="A0A2R4LXU6"/>
<keyword evidence="4" id="KW-0614">Plasmid</keyword>
<geneLocation type="plasmid" evidence="5">
    <name>pcblh4a</name>
</geneLocation>
<evidence type="ECO:0000313" key="5">
    <source>
        <dbReference type="Proteomes" id="UP000241447"/>
    </source>
</evidence>
<feature type="domain" description="Plasmid replication protein C C-terminal" evidence="3">
    <location>
        <begin position="260"/>
        <end position="353"/>
    </location>
</feature>
<dbReference type="InterPro" id="IPR047611">
    <property type="entry name" value="RepABC_RepC"/>
</dbReference>
<sequence>MAFKQATAPIGLRNTELLSADNSIPERHIVIATLRHAAPRLGLSASVIATLDAMLSCLAPKRNHHTVFASNTTLTFRLNGISDRTIRRHAAVLQDLGLLIRRDSPNRKRFTKHNSHEGTALRFGFDLSPLFSRLHELAALAAEVLREKEQIEYLRAKIRAAANDSLRINPDDEVALQTLRSLRRKLSLDDCETLLAELTVTTVEAETTDDIPAHPTTTLSGSDGHFVRHLHKSNKEHIDKEADSVKKETPSSQPEQPITIPELLSACPEAAQFSLKNIETVHDVVAHARTLAPMLGISSQSYEAAHRRLGALRAAATVWAIMQFHDKIKAIGAYFRAITTGAKSADFSPEKLVRRLAVAKTYAA</sequence>
<dbReference type="InterPro" id="IPR021760">
    <property type="entry name" value="RepC_C"/>
</dbReference>
<dbReference type="OrthoDB" id="7488837at2"/>
<feature type="region of interest" description="Disordered" evidence="1">
    <location>
        <begin position="237"/>
        <end position="256"/>
    </location>
</feature>
<dbReference type="Pfam" id="PF03428">
    <property type="entry name" value="RP-C"/>
    <property type="match status" value="1"/>
</dbReference>
<name>A0A2R4LXU6_9RHOB</name>